<name>A0AAD3T4W3_NEPGR</name>
<sequence>MPKDTVQLRYKARIVVKCFSQRKGVDFDEIFIPMVKMSSIRVVLGLAAVLNLKVEQMDVRIAFSHGELEEEIYME</sequence>
<evidence type="ECO:0000313" key="2">
    <source>
        <dbReference type="EMBL" id="GMH22616.1"/>
    </source>
</evidence>
<gene>
    <name evidence="2" type="ORF">Nepgr_024459</name>
</gene>
<evidence type="ECO:0000259" key="1">
    <source>
        <dbReference type="Pfam" id="PF07727"/>
    </source>
</evidence>
<dbReference type="InterPro" id="IPR013103">
    <property type="entry name" value="RVT_2"/>
</dbReference>
<feature type="domain" description="Reverse transcriptase Ty1/copia-type" evidence="1">
    <location>
        <begin position="4"/>
        <end position="74"/>
    </location>
</feature>
<dbReference type="EMBL" id="BSYO01000025">
    <property type="protein sequence ID" value="GMH22616.1"/>
    <property type="molecule type" value="Genomic_DNA"/>
</dbReference>
<keyword evidence="3" id="KW-1185">Reference proteome</keyword>
<dbReference type="AlphaFoldDB" id="A0AAD3T4W3"/>
<protein>
    <recommendedName>
        <fullName evidence="1">Reverse transcriptase Ty1/copia-type domain-containing protein</fullName>
    </recommendedName>
</protein>
<organism evidence="2 3">
    <name type="scientific">Nepenthes gracilis</name>
    <name type="common">Slender pitcher plant</name>
    <dbReference type="NCBI Taxonomy" id="150966"/>
    <lineage>
        <taxon>Eukaryota</taxon>
        <taxon>Viridiplantae</taxon>
        <taxon>Streptophyta</taxon>
        <taxon>Embryophyta</taxon>
        <taxon>Tracheophyta</taxon>
        <taxon>Spermatophyta</taxon>
        <taxon>Magnoliopsida</taxon>
        <taxon>eudicotyledons</taxon>
        <taxon>Gunneridae</taxon>
        <taxon>Pentapetalae</taxon>
        <taxon>Caryophyllales</taxon>
        <taxon>Nepenthaceae</taxon>
        <taxon>Nepenthes</taxon>
    </lineage>
</organism>
<dbReference type="Proteomes" id="UP001279734">
    <property type="component" value="Unassembled WGS sequence"/>
</dbReference>
<reference evidence="2" key="1">
    <citation type="submission" date="2023-05" db="EMBL/GenBank/DDBJ databases">
        <title>Nepenthes gracilis genome sequencing.</title>
        <authorList>
            <person name="Fukushima K."/>
        </authorList>
    </citation>
    <scope>NUCLEOTIDE SEQUENCE</scope>
    <source>
        <strain evidence="2">SING2019-196</strain>
    </source>
</reference>
<comment type="caution">
    <text evidence="2">The sequence shown here is derived from an EMBL/GenBank/DDBJ whole genome shotgun (WGS) entry which is preliminary data.</text>
</comment>
<proteinExistence type="predicted"/>
<evidence type="ECO:0000313" key="3">
    <source>
        <dbReference type="Proteomes" id="UP001279734"/>
    </source>
</evidence>
<accession>A0AAD3T4W3</accession>
<dbReference type="Pfam" id="PF07727">
    <property type="entry name" value="RVT_2"/>
    <property type="match status" value="1"/>
</dbReference>